<comment type="caution">
    <text evidence="1">The sequence shown here is derived from an EMBL/GenBank/DDBJ whole genome shotgun (WGS) entry which is preliminary data.</text>
</comment>
<evidence type="ECO:0000313" key="2">
    <source>
        <dbReference type="Proteomes" id="UP000256328"/>
    </source>
</evidence>
<proteinExistence type="predicted"/>
<name>A0A3D8Q832_9HELO</name>
<keyword evidence="2" id="KW-1185">Reference proteome</keyword>
<dbReference type="EMBL" id="PDLN01000022">
    <property type="protein sequence ID" value="RDW57788.1"/>
    <property type="molecule type" value="Genomic_DNA"/>
</dbReference>
<dbReference type="Proteomes" id="UP000256328">
    <property type="component" value="Unassembled WGS sequence"/>
</dbReference>
<dbReference type="AlphaFoldDB" id="A0A3D8Q832"/>
<reference evidence="1 2" key="1">
    <citation type="journal article" date="2018" name="IMA Fungus">
        <title>IMA Genome-F 9: Draft genome sequence of Annulohypoxylon stygium, Aspergillus mulundensis, Berkeleyomyces basicola (syn. Thielaviopsis basicola), Ceratocystis smalleyi, two Cercospora beticola strains, Coleophoma cylindrospora, Fusarium fracticaudum, Phialophora cf. hyalina, and Morchella septimelata.</title>
        <authorList>
            <person name="Wingfield B.D."/>
            <person name="Bills G.F."/>
            <person name="Dong Y."/>
            <person name="Huang W."/>
            <person name="Nel W.J."/>
            <person name="Swalarsk-Parry B.S."/>
            <person name="Vaghefi N."/>
            <person name="Wilken P.M."/>
            <person name="An Z."/>
            <person name="de Beer Z.W."/>
            <person name="De Vos L."/>
            <person name="Chen L."/>
            <person name="Duong T.A."/>
            <person name="Gao Y."/>
            <person name="Hammerbacher A."/>
            <person name="Kikkert J.R."/>
            <person name="Li Y."/>
            <person name="Li H."/>
            <person name="Li K."/>
            <person name="Li Q."/>
            <person name="Liu X."/>
            <person name="Ma X."/>
            <person name="Naidoo K."/>
            <person name="Pethybridge S.J."/>
            <person name="Sun J."/>
            <person name="Steenkamp E.T."/>
            <person name="van der Nest M.A."/>
            <person name="van Wyk S."/>
            <person name="Wingfield M.J."/>
            <person name="Xiong C."/>
            <person name="Yue Q."/>
            <person name="Zhang X."/>
        </authorList>
    </citation>
    <scope>NUCLEOTIDE SEQUENCE [LARGE SCALE GENOMIC DNA]</scope>
    <source>
        <strain evidence="1 2">BP5796</strain>
    </source>
</reference>
<organism evidence="1 2">
    <name type="scientific">Coleophoma crateriformis</name>
    <dbReference type="NCBI Taxonomy" id="565419"/>
    <lineage>
        <taxon>Eukaryota</taxon>
        <taxon>Fungi</taxon>
        <taxon>Dikarya</taxon>
        <taxon>Ascomycota</taxon>
        <taxon>Pezizomycotina</taxon>
        <taxon>Leotiomycetes</taxon>
        <taxon>Helotiales</taxon>
        <taxon>Dermateaceae</taxon>
        <taxon>Coleophoma</taxon>
    </lineage>
</organism>
<accession>A0A3D8Q832</accession>
<sequence length="208" mass="24017">MRTPVERHALLLEQLHASICLVRLLAERPKNLDKLVLDHKEAFLEKNTSDNADSAEGYPEGDLEDVEIISAEDMKERNSKALRNKILDRRAETLARYKSDRTANKGPILDPKHVSSTMMIMDEEHSKVKVLCAKSEGLDQHNSTDDTDFLSSWKACMERISREGAAAEEDKVHMLDMILKYQRPRITYYLNKLRKALRFEEPKIHDSR</sequence>
<protein>
    <submittedName>
        <fullName evidence="1">Uncharacterized protein</fullName>
    </submittedName>
</protein>
<dbReference type="OrthoDB" id="3481096at2759"/>
<gene>
    <name evidence="1" type="ORF">BP5796_12589</name>
</gene>
<evidence type="ECO:0000313" key="1">
    <source>
        <dbReference type="EMBL" id="RDW57788.1"/>
    </source>
</evidence>